<reference evidence="1 2" key="1">
    <citation type="submission" date="2020-07" db="EMBL/GenBank/DDBJ databases">
        <title>Alkalicella. sp. LB2 genome.</title>
        <authorList>
            <person name="Postec A."/>
            <person name="Quemeneur M."/>
        </authorList>
    </citation>
    <scope>NUCLEOTIDE SEQUENCE [LARGE SCALE GENOMIC DNA]</scope>
    <source>
        <strain evidence="1 2">LB2</strain>
    </source>
</reference>
<protein>
    <submittedName>
        <fullName evidence="1">Uncharacterized protein</fullName>
    </submittedName>
</protein>
<accession>A0A7G9W670</accession>
<dbReference type="InterPro" id="IPR046117">
    <property type="entry name" value="DUF6054"/>
</dbReference>
<dbReference type="Pfam" id="PF19524">
    <property type="entry name" value="DUF6054"/>
    <property type="match status" value="1"/>
</dbReference>
<proteinExistence type="predicted"/>
<keyword evidence="2" id="KW-1185">Reference proteome</keyword>
<name>A0A7G9W670_ALKCA</name>
<organism evidence="1 2">
    <name type="scientific">Alkalicella caledoniensis</name>
    <dbReference type="NCBI Taxonomy" id="2731377"/>
    <lineage>
        <taxon>Bacteria</taxon>
        <taxon>Bacillati</taxon>
        <taxon>Bacillota</taxon>
        <taxon>Clostridia</taxon>
        <taxon>Eubacteriales</taxon>
        <taxon>Proteinivoracaceae</taxon>
        <taxon>Alkalicella</taxon>
    </lineage>
</organism>
<evidence type="ECO:0000313" key="2">
    <source>
        <dbReference type="Proteomes" id="UP000516160"/>
    </source>
</evidence>
<dbReference type="EMBL" id="CP058559">
    <property type="protein sequence ID" value="QNO14182.1"/>
    <property type="molecule type" value="Genomic_DNA"/>
</dbReference>
<evidence type="ECO:0000313" key="1">
    <source>
        <dbReference type="EMBL" id="QNO14182.1"/>
    </source>
</evidence>
<dbReference type="AlphaFoldDB" id="A0A7G9W670"/>
<gene>
    <name evidence="1" type="ORF">HYG86_05050</name>
</gene>
<dbReference type="KEGG" id="acae:HYG86_05050"/>
<dbReference type="Proteomes" id="UP000516160">
    <property type="component" value="Chromosome"/>
</dbReference>
<sequence length="109" mass="12229">MSKINFKITISPKEALELVKQNHNAELVHEELLDVGEGKFVGTLIFEKYYFRTSNRAALIMICDNISGTTEVRSVGTGSSQGLIFNFDWGAADEFAHSVKEILNEYVIE</sequence>
<dbReference type="RefSeq" id="WP_213167838.1">
    <property type="nucleotide sequence ID" value="NZ_CP058559.1"/>
</dbReference>